<evidence type="ECO:0000313" key="1">
    <source>
        <dbReference type="EMBL" id="JAE12675.1"/>
    </source>
</evidence>
<proteinExistence type="predicted"/>
<protein>
    <submittedName>
        <fullName evidence="1">Uncharacterized protein</fullName>
    </submittedName>
</protein>
<reference evidence="1" key="2">
    <citation type="journal article" date="2015" name="Data Brief">
        <title>Shoot transcriptome of the giant reed, Arundo donax.</title>
        <authorList>
            <person name="Barrero R.A."/>
            <person name="Guerrero F.D."/>
            <person name="Moolhuijzen P."/>
            <person name="Goolsby J.A."/>
            <person name="Tidwell J."/>
            <person name="Bellgard S.E."/>
            <person name="Bellgard M.I."/>
        </authorList>
    </citation>
    <scope>NUCLEOTIDE SEQUENCE</scope>
    <source>
        <tissue evidence="1">Shoot tissue taken approximately 20 cm above the soil surface</tissue>
    </source>
</reference>
<name>A0A0A9FI44_ARUDO</name>
<dbReference type="EMBL" id="GBRH01185221">
    <property type="protein sequence ID" value="JAE12675.1"/>
    <property type="molecule type" value="Transcribed_RNA"/>
</dbReference>
<organism evidence="1">
    <name type="scientific">Arundo donax</name>
    <name type="common">Giant reed</name>
    <name type="synonym">Donax arundinaceus</name>
    <dbReference type="NCBI Taxonomy" id="35708"/>
    <lineage>
        <taxon>Eukaryota</taxon>
        <taxon>Viridiplantae</taxon>
        <taxon>Streptophyta</taxon>
        <taxon>Embryophyta</taxon>
        <taxon>Tracheophyta</taxon>
        <taxon>Spermatophyta</taxon>
        <taxon>Magnoliopsida</taxon>
        <taxon>Liliopsida</taxon>
        <taxon>Poales</taxon>
        <taxon>Poaceae</taxon>
        <taxon>PACMAD clade</taxon>
        <taxon>Arundinoideae</taxon>
        <taxon>Arundineae</taxon>
        <taxon>Arundo</taxon>
    </lineage>
</organism>
<dbReference type="AlphaFoldDB" id="A0A0A9FI44"/>
<accession>A0A0A9FI44</accession>
<sequence>MCSSRPPHQADISNPAFCIDMSSA</sequence>
<reference evidence="1" key="1">
    <citation type="submission" date="2014-09" db="EMBL/GenBank/DDBJ databases">
        <authorList>
            <person name="Magalhaes I.L.F."/>
            <person name="Oliveira U."/>
            <person name="Santos F.R."/>
            <person name="Vidigal T.H.D.A."/>
            <person name="Brescovit A.D."/>
            <person name="Santos A.J."/>
        </authorList>
    </citation>
    <scope>NUCLEOTIDE SEQUENCE</scope>
    <source>
        <tissue evidence="1">Shoot tissue taken approximately 20 cm above the soil surface</tissue>
    </source>
</reference>